<gene>
    <name evidence="2" type="ORF">GOM49_00775</name>
</gene>
<evidence type="ECO:0000313" key="3">
    <source>
        <dbReference type="Proteomes" id="UP000422764"/>
    </source>
</evidence>
<name>A0A6I6EJ59_9CLOT</name>
<proteinExistence type="predicted"/>
<accession>A0A6I6EJ59</accession>
<protein>
    <submittedName>
        <fullName evidence="2">Uncharacterized protein</fullName>
    </submittedName>
</protein>
<dbReference type="EMBL" id="CP046522">
    <property type="protein sequence ID" value="QGU93852.1"/>
    <property type="molecule type" value="Genomic_DNA"/>
</dbReference>
<evidence type="ECO:0000256" key="1">
    <source>
        <dbReference type="SAM" id="MobiDB-lite"/>
    </source>
</evidence>
<sequence>MEEKVIYVDFKSASKKSKHKNKYKNNDTKPPTQKKSFPNLVMRKIKNIFNRLFRRKSKNNAPLKYKHWL</sequence>
<feature type="compositionally biased region" description="Basic residues" evidence="1">
    <location>
        <begin position="13"/>
        <end position="23"/>
    </location>
</feature>
<keyword evidence="3" id="KW-1185">Reference proteome</keyword>
<dbReference type="Proteomes" id="UP000422764">
    <property type="component" value="Chromosome"/>
</dbReference>
<evidence type="ECO:0000313" key="2">
    <source>
        <dbReference type="EMBL" id="QGU93852.1"/>
    </source>
</evidence>
<reference evidence="2 3" key="1">
    <citation type="submission" date="2019-12" db="EMBL/GenBank/DDBJ databases">
        <title>Genome sequenceing of Clostridium bovifaecis.</title>
        <authorList>
            <person name="Yao Y."/>
        </authorList>
    </citation>
    <scope>NUCLEOTIDE SEQUENCE [LARGE SCALE GENOMIC DNA]</scope>
    <source>
        <strain evidence="2 3">BXX</strain>
    </source>
</reference>
<feature type="region of interest" description="Disordered" evidence="1">
    <location>
        <begin position="13"/>
        <end position="35"/>
    </location>
</feature>
<organism evidence="2 3">
    <name type="scientific">Clostridium bovifaecis</name>
    <dbReference type="NCBI Taxonomy" id="2184719"/>
    <lineage>
        <taxon>Bacteria</taxon>
        <taxon>Bacillati</taxon>
        <taxon>Bacillota</taxon>
        <taxon>Clostridia</taxon>
        <taxon>Eubacteriales</taxon>
        <taxon>Clostridiaceae</taxon>
        <taxon>Clostridium</taxon>
    </lineage>
</organism>
<dbReference type="AlphaFoldDB" id="A0A6I6EJ59"/>